<proteinExistence type="inferred from homology"/>
<comment type="subcellular location">
    <subcellularLocation>
        <location evidence="1">Membrane</location>
        <topology evidence="1">Single-pass type I membrane protein</topology>
    </subcellularLocation>
</comment>
<feature type="domain" description="T-cell immunomodulatory protein TIP C2" evidence="9">
    <location>
        <begin position="437"/>
        <end position="538"/>
    </location>
</feature>
<feature type="transmembrane region" description="Helical" evidence="7">
    <location>
        <begin position="545"/>
        <end position="568"/>
    </location>
</feature>
<evidence type="ECO:0000256" key="8">
    <source>
        <dbReference type="SAM" id="SignalP"/>
    </source>
</evidence>
<evidence type="ECO:0000256" key="3">
    <source>
        <dbReference type="ARBA" id="ARBA00022692"/>
    </source>
</evidence>
<comment type="similarity">
    <text evidence="2">Belongs to the TIP family.</text>
</comment>
<keyword evidence="5 7" id="KW-0472">Membrane</keyword>
<name>A0A8C2ZEM6_CYCLU</name>
<dbReference type="Pfam" id="PF23122">
    <property type="entry name" value="C2_ITFG1"/>
    <property type="match status" value="1"/>
</dbReference>
<protein>
    <submittedName>
        <fullName evidence="10">Integrin alpha FG-GAP repeat containing 1</fullName>
    </submittedName>
</protein>
<keyword evidence="6" id="KW-0325">Glycoprotein</keyword>
<dbReference type="InterPro" id="IPR024881">
    <property type="entry name" value="Tip"/>
</dbReference>
<dbReference type="GO" id="GO:0005886">
    <property type="term" value="C:plasma membrane"/>
    <property type="evidence" value="ECO:0007669"/>
    <property type="project" value="TreeGrafter"/>
</dbReference>
<dbReference type="AlphaFoldDB" id="A0A8C2ZEM6"/>
<reference evidence="10" key="1">
    <citation type="submission" date="2025-08" db="UniProtKB">
        <authorList>
            <consortium name="Ensembl"/>
        </authorList>
    </citation>
    <scope>IDENTIFICATION</scope>
</reference>
<evidence type="ECO:0000259" key="9">
    <source>
        <dbReference type="Pfam" id="PF23122"/>
    </source>
</evidence>
<evidence type="ECO:0000256" key="1">
    <source>
        <dbReference type="ARBA" id="ARBA00004479"/>
    </source>
</evidence>
<dbReference type="SUPFAM" id="SSF69318">
    <property type="entry name" value="Integrin alpha N-terminal domain"/>
    <property type="match status" value="1"/>
</dbReference>
<organism evidence="10 11">
    <name type="scientific">Cyclopterus lumpus</name>
    <name type="common">Lumpsucker</name>
    <dbReference type="NCBI Taxonomy" id="8103"/>
    <lineage>
        <taxon>Eukaryota</taxon>
        <taxon>Metazoa</taxon>
        <taxon>Chordata</taxon>
        <taxon>Craniata</taxon>
        <taxon>Vertebrata</taxon>
        <taxon>Euteleostomi</taxon>
        <taxon>Actinopterygii</taxon>
        <taxon>Neopterygii</taxon>
        <taxon>Teleostei</taxon>
        <taxon>Neoteleostei</taxon>
        <taxon>Acanthomorphata</taxon>
        <taxon>Eupercaria</taxon>
        <taxon>Perciformes</taxon>
        <taxon>Cottioidei</taxon>
        <taxon>Cottales</taxon>
        <taxon>Cyclopteridae</taxon>
        <taxon>Cyclopterus</taxon>
    </lineage>
</organism>
<accession>A0A8C2ZEM6</accession>
<evidence type="ECO:0000256" key="7">
    <source>
        <dbReference type="SAM" id="Phobius"/>
    </source>
</evidence>
<dbReference type="Gene3D" id="2.130.10.130">
    <property type="entry name" value="Integrin alpha, N-terminal"/>
    <property type="match status" value="1"/>
</dbReference>
<reference evidence="10" key="2">
    <citation type="submission" date="2025-09" db="UniProtKB">
        <authorList>
            <consortium name="Ensembl"/>
        </authorList>
    </citation>
    <scope>IDENTIFICATION</scope>
</reference>
<keyword evidence="3 7" id="KW-0812">Transmembrane</keyword>
<dbReference type="InterPro" id="IPR028994">
    <property type="entry name" value="Integrin_alpha_N"/>
</dbReference>
<evidence type="ECO:0000313" key="10">
    <source>
        <dbReference type="Ensembl" id="ENSCLMP00005026220.1"/>
    </source>
</evidence>
<dbReference type="Proteomes" id="UP000694565">
    <property type="component" value="Unplaced"/>
</dbReference>
<evidence type="ECO:0000256" key="5">
    <source>
        <dbReference type="ARBA" id="ARBA00023136"/>
    </source>
</evidence>
<keyword evidence="4 7" id="KW-1133">Transmembrane helix</keyword>
<dbReference type="GeneTree" id="ENSGT00390000013367"/>
<keyword evidence="8" id="KW-0732">Signal</keyword>
<evidence type="ECO:0000256" key="6">
    <source>
        <dbReference type="ARBA" id="ARBA00023180"/>
    </source>
</evidence>
<evidence type="ECO:0000313" key="11">
    <source>
        <dbReference type="Proteomes" id="UP000694565"/>
    </source>
</evidence>
<feature type="chain" id="PRO_5034070252" evidence="8">
    <location>
        <begin position="32"/>
        <end position="645"/>
    </location>
</feature>
<sequence>KTKAVGRRMWIFRCNILAFVLFSVGPDSASALQDVTAELFGAENYGTVAAFGDFYADKQTDMFIIRGQSELVIFLADSKTPYFKPKINITKDIFPRDTVLTSVVPGDYDGDSQMDVLLTAQLHKSKMTTVFIFWGNNQTLDMSQWLMLNKTFTDQPLVMDFNGDMIPDIFGVTDSAPPLYTEVLWQKALNSSVNMRIPHSNAFIDLNKDLTAGDALCSKSTPEQIRVILMIIFQSNIVASQPNSLCLFLADGDGYQDHLLPVCLDDTCHHSAIYMAKSGSKEWVPVLLDFQWRETIWSFDLKKLSPPVALHFGDYNLDGFPDALVVLHNTSGSGQQAFLLENVPCNNASCHSVGRMFYIHWDQADLGAIQNAVIATFFDIYEDGILDMLVLSQAEGKSDLIIHALKNNYEADAYFVKVMGNGLSGLCFNNCPDNIKPFGVNQPGPYVMYTTTDSNGNLKNASAGQLSQSAHFSLQLPYTVLGLGRSANFLDHLFVGIPRPSGETEIRKKEWTAIIPNSQLIVIPFPNNQPRSWSAKLYLTPSNSVLLTAVALIGVCVFILGIIGILHWREKVRTHAHMLTYNGAVIYCFRERERERTKKTCYSRKYHHRTNHELHLSGSDYYSLRDFQPGSECTKRKGQKSPLCN</sequence>
<evidence type="ECO:0000256" key="4">
    <source>
        <dbReference type="ARBA" id="ARBA00022989"/>
    </source>
</evidence>
<evidence type="ECO:0000256" key="2">
    <source>
        <dbReference type="ARBA" id="ARBA00006496"/>
    </source>
</evidence>
<gene>
    <name evidence="10" type="primary">itfg1</name>
</gene>
<feature type="signal peptide" evidence="8">
    <location>
        <begin position="1"/>
        <end position="31"/>
    </location>
</feature>
<dbReference type="PANTHER" id="PTHR13412">
    <property type="entry name" value="T-CELL IMMUNOMODULATORY PROTEIN HOMOLOG"/>
    <property type="match status" value="1"/>
</dbReference>
<keyword evidence="11" id="KW-1185">Reference proteome</keyword>
<dbReference type="Ensembl" id="ENSCLMT00005027374.1">
    <property type="protein sequence ID" value="ENSCLMP00005026220.1"/>
    <property type="gene ID" value="ENSCLMG00005012691.1"/>
</dbReference>
<dbReference type="InterPro" id="IPR057089">
    <property type="entry name" value="C2_TIP"/>
</dbReference>
<dbReference type="PANTHER" id="PTHR13412:SF0">
    <property type="entry name" value="T-CELL IMMUNOMODULATORY PROTEIN"/>
    <property type="match status" value="1"/>
</dbReference>